<accession>A0A926VJA7</accession>
<comment type="caution">
    <text evidence="3">The sequence shown here is derived from an EMBL/GenBank/DDBJ whole genome shotgun (WGS) entry which is preliminary data.</text>
</comment>
<gene>
    <name evidence="3" type="ORF">H6G03_28345</name>
</gene>
<name>A0A926VJA7_9CYAN</name>
<dbReference type="CDD" id="cd03811">
    <property type="entry name" value="GT4_GT28_WabH-like"/>
    <property type="match status" value="1"/>
</dbReference>
<evidence type="ECO:0000259" key="1">
    <source>
        <dbReference type="Pfam" id="PF00534"/>
    </source>
</evidence>
<keyword evidence="4" id="KW-1185">Reference proteome</keyword>
<dbReference type="GO" id="GO:0016757">
    <property type="term" value="F:glycosyltransferase activity"/>
    <property type="evidence" value="ECO:0007669"/>
    <property type="project" value="InterPro"/>
</dbReference>
<protein>
    <submittedName>
        <fullName evidence="3">Glycosyltransferase</fullName>
    </submittedName>
</protein>
<dbReference type="AlphaFoldDB" id="A0A926VJA7"/>
<evidence type="ECO:0000313" key="3">
    <source>
        <dbReference type="EMBL" id="MBD2184937.1"/>
    </source>
</evidence>
<reference evidence="3" key="2">
    <citation type="submission" date="2020-08" db="EMBL/GenBank/DDBJ databases">
        <authorList>
            <person name="Chen M."/>
            <person name="Teng W."/>
            <person name="Zhao L."/>
            <person name="Hu C."/>
            <person name="Zhou Y."/>
            <person name="Han B."/>
            <person name="Song L."/>
            <person name="Shu W."/>
        </authorList>
    </citation>
    <scope>NUCLEOTIDE SEQUENCE</scope>
    <source>
        <strain evidence="3">FACHB-1375</strain>
    </source>
</reference>
<dbReference type="EMBL" id="JACJPW010000100">
    <property type="protein sequence ID" value="MBD2184937.1"/>
    <property type="molecule type" value="Genomic_DNA"/>
</dbReference>
<proteinExistence type="predicted"/>
<evidence type="ECO:0000259" key="2">
    <source>
        <dbReference type="Pfam" id="PF13439"/>
    </source>
</evidence>
<dbReference type="InterPro" id="IPR001296">
    <property type="entry name" value="Glyco_trans_1"/>
</dbReference>
<dbReference type="Pfam" id="PF00534">
    <property type="entry name" value="Glycos_transf_1"/>
    <property type="match status" value="1"/>
</dbReference>
<feature type="domain" description="Glycosyl transferase family 1" evidence="1">
    <location>
        <begin position="191"/>
        <end position="336"/>
    </location>
</feature>
<dbReference type="PANTHER" id="PTHR12526">
    <property type="entry name" value="GLYCOSYLTRANSFERASE"/>
    <property type="match status" value="1"/>
</dbReference>
<dbReference type="Gene3D" id="3.40.50.2000">
    <property type="entry name" value="Glycogen Phosphorylase B"/>
    <property type="match status" value="2"/>
</dbReference>
<dbReference type="Pfam" id="PF13439">
    <property type="entry name" value="Glyco_transf_4"/>
    <property type="match status" value="1"/>
</dbReference>
<evidence type="ECO:0000313" key="4">
    <source>
        <dbReference type="Proteomes" id="UP000641646"/>
    </source>
</evidence>
<dbReference type="SUPFAM" id="SSF53756">
    <property type="entry name" value="UDP-Glycosyltransferase/glycogen phosphorylase"/>
    <property type="match status" value="1"/>
</dbReference>
<feature type="domain" description="Glycosyltransferase subfamily 4-like N-terminal" evidence="2">
    <location>
        <begin position="14"/>
        <end position="170"/>
    </location>
</feature>
<dbReference type="Proteomes" id="UP000641646">
    <property type="component" value="Unassembled WGS sequence"/>
</dbReference>
<dbReference type="InterPro" id="IPR028098">
    <property type="entry name" value="Glyco_trans_4-like_N"/>
</dbReference>
<sequence length="363" mass="39704">MKPIAFFLPNLYGGGAERVAINLLKGMAEKDVPLDLVLADAEGPYLELVPKSVRMINLAAGRVLKAMLPLSRYLRENRPTALLSHMDHANVVALLARNLAGTKTRLVAVEHNTLSAAQSKFIRGRFVKPFMQLLYPSADAIVGVSKGVALDLEQQLRLPAGKVMTIYNPVVDRELLAKANAPVDHPWFQKDSLPVFLAVGRLSTQKDFSTLIQAFALFRKQAMARLLILGEGELRPELEDAIDKLGIAEDVSLPGFLPNPYAYMRHATAFILSSRWEGLPTVLIEAMACGCPVISTDCPSGPKEILEAGKYGPLVPIGDPVALSKVMLQSVANPPVNRELLIQKSMDFSFEKAVDNYLAILQQ</sequence>
<reference evidence="3" key="1">
    <citation type="journal article" date="2015" name="ISME J.">
        <title>Draft Genome Sequence of Streptomyces incarnatus NRRL8089, which Produces the Nucleoside Antibiotic Sinefungin.</title>
        <authorList>
            <person name="Oshima K."/>
            <person name="Hattori M."/>
            <person name="Shimizu H."/>
            <person name="Fukuda K."/>
            <person name="Nemoto M."/>
            <person name="Inagaki K."/>
            <person name="Tamura T."/>
        </authorList>
    </citation>
    <scope>NUCLEOTIDE SEQUENCE</scope>
    <source>
        <strain evidence="3">FACHB-1375</strain>
    </source>
</reference>
<organism evidence="3 4">
    <name type="scientific">Aerosakkonema funiforme FACHB-1375</name>
    <dbReference type="NCBI Taxonomy" id="2949571"/>
    <lineage>
        <taxon>Bacteria</taxon>
        <taxon>Bacillati</taxon>
        <taxon>Cyanobacteriota</taxon>
        <taxon>Cyanophyceae</taxon>
        <taxon>Oscillatoriophycideae</taxon>
        <taxon>Aerosakkonematales</taxon>
        <taxon>Aerosakkonemataceae</taxon>
        <taxon>Aerosakkonema</taxon>
    </lineage>
</organism>